<protein>
    <submittedName>
        <fullName evidence="3">Response regulator transcription factor</fullName>
    </submittedName>
</protein>
<dbReference type="SMART" id="SM00421">
    <property type="entry name" value="HTH_LUXR"/>
    <property type="match status" value="1"/>
</dbReference>
<dbReference type="EMBL" id="JAUOTP010000003">
    <property type="protein sequence ID" value="MDO6414597.1"/>
    <property type="molecule type" value="Genomic_DNA"/>
</dbReference>
<dbReference type="Pfam" id="PF00196">
    <property type="entry name" value="GerE"/>
    <property type="match status" value="1"/>
</dbReference>
<dbReference type="PANTHER" id="PTHR43214">
    <property type="entry name" value="TWO-COMPONENT RESPONSE REGULATOR"/>
    <property type="match status" value="1"/>
</dbReference>
<accession>A0ABT8Y9E4</accession>
<dbReference type="InterPro" id="IPR000792">
    <property type="entry name" value="Tscrpt_reg_LuxR_C"/>
</dbReference>
<reference evidence="3" key="1">
    <citation type="submission" date="2023-07" db="EMBL/GenBank/DDBJ databases">
        <authorList>
            <person name="Kim M."/>
        </authorList>
    </citation>
    <scope>NUCLEOTIDE SEQUENCE</scope>
    <source>
        <strain evidence="3">BIUV-7</strain>
    </source>
</reference>
<dbReference type="PANTHER" id="PTHR43214:SF42">
    <property type="entry name" value="TRANSCRIPTIONAL REGULATORY PROTEIN DESR"/>
    <property type="match status" value="1"/>
</dbReference>
<dbReference type="CDD" id="cd06170">
    <property type="entry name" value="LuxR_C_like"/>
    <property type="match status" value="1"/>
</dbReference>
<evidence type="ECO:0000256" key="1">
    <source>
        <dbReference type="ARBA" id="ARBA00023125"/>
    </source>
</evidence>
<sequence length="216" mass="22973">MSSIASVGVIAASEVMREGISKVLASRDFSVPLAASSICEFCAQPARDVDIVLMALEPSSVVGDVCTELSAACPQARQVLTASNFEIDDIVIAYQRGIAGLILSSGTRDQFAASLRLVALGERVLSGDVVDFLVERGASEDPQPVGPGAQLSEREIDTLNLLVQGDANKVIARRLNISEATVKVHVKAILRKLRLTNRTQAALWGAQRHAGKTPIR</sequence>
<proteinExistence type="predicted"/>
<evidence type="ECO:0000313" key="3">
    <source>
        <dbReference type="EMBL" id="MDO6414597.1"/>
    </source>
</evidence>
<organism evidence="3 4">
    <name type="scientific">Sphingomonas natans</name>
    <dbReference type="NCBI Taxonomy" id="3063330"/>
    <lineage>
        <taxon>Bacteria</taxon>
        <taxon>Pseudomonadati</taxon>
        <taxon>Pseudomonadota</taxon>
        <taxon>Alphaproteobacteria</taxon>
        <taxon>Sphingomonadales</taxon>
        <taxon>Sphingomonadaceae</taxon>
        <taxon>Sphingomonas</taxon>
    </lineage>
</organism>
<dbReference type="Gene3D" id="3.40.50.2300">
    <property type="match status" value="1"/>
</dbReference>
<gene>
    <name evidence="3" type="ORF">Q4F19_09410</name>
</gene>
<dbReference type="PROSITE" id="PS00622">
    <property type="entry name" value="HTH_LUXR_1"/>
    <property type="match status" value="1"/>
</dbReference>
<feature type="domain" description="HTH luxR-type" evidence="2">
    <location>
        <begin position="144"/>
        <end position="209"/>
    </location>
</feature>
<comment type="caution">
    <text evidence="3">The sequence shown here is derived from an EMBL/GenBank/DDBJ whole genome shotgun (WGS) entry which is preliminary data.</text>
</comment>
<keyword evidence="4" id="KW-1185">Reference proteome</keyword>
<dbReference type="InterPro" id="IPR039420">
    <property type="entry name" value="WalR-like"/>
</dbReference>
<dbReference type="PRINTS" id="PR00038">
    <property type="entry name" value="HTHLUXR"/>
</dbReference>
<evidence type="ECO:0000313" key="4">
    <source>
        <dbReference type="Proteomes" id="UP001169764"/>
    </source>
</evidence>
<dbReference type="SUPFAM" id="SSF46894">
    <property type="entry name" value="C-terminal effector domain of the bipartite response regulators"/>
    <property type="match status" value="1"/>
</dbReference>
<dbReference type="Proteomes" id="UP001169764">
    <property type="component" value="Unassembled WGS sequence"/>
</dbReference>
<evidence type="ECO:0000259" key="2">
    <source>
        <dbReference type="PROSITE" id="PS50043"/>
    </source>
</evidence>
<name>A0ABT8Y9E4_9SPHN</name>
<dbReference type="InterPro" id="IPR016032">
    <property type="entry name" value="Sig_transdc_resp-reg_C-effctor"/>
</dbReference>
<dbReference type="PROSITE" id="PS50043">
    <property type="entry name" value="HTH_LUXR_2"/>
    <property type="match status" value="1"/>
</dbReference>
<keyword evidence="1" id="KW-0238">DNA-binding</keyword>